<reference evidence="4" key="1">
    <citation type="submission" date="2022-03" db="EMBL/GenBank/DDBJ databases">
        <title>Complete genome sequence of Caldinitratiruptor microaerophilus.</title>
        <authorList>
            <person name="Mukaiyama R."/>
            <person name="Nishiyama T."/>
            <person name="Ueda K."/>
        </authorList>
    </citation>
    <scope>NUCLEOTIDE SEQUENCE</scope>
    <source>
        <strain evidence="4">JCM 16183</strain>
    </source>
</reference>
<dbReference type="NCBIfam" id="TIGR03081">
    <property type="entry name" value="metmalonyl_epim"/>
    <property type="match status" value="1"/>
</dbReference>
<comment type="similarity">
    <text evidence="1">Belongs to the methylmalonyl-CoA epimerase family.</text>
</comment>
<gene>
    <name evidence="4" type="ORF">caldi_18690</name>
</gene>
<evidence type="ECO:0000256" key="1">
    <source>
        <dbReference type="ARBA" id="ARBA00009308"/>
    </source>
</evidence>
<protein>
    <submittedName>
        <fullName evidence="4">Methylmalonyl-CoA epimerase</fullName>
    </submittedName>
</protein>
<feature type="domain" description="VOC" evidence="3">
    <location>
        <begin position="4"/>
        <end position="132"/>
    </location>
</feature>
<dbReference type="Proteomes" id="UP001163687">
    <property type="component" value="Chromosome"/>
</dbReference>
<dbReference type="PROSITE" id="PS51819">
    <property type="entry name" value="VOC"/>
    <property type="match status" value="1"/>
</dbReference>
<dbReference type="CDD" id="cd07249">
    <property type="entry name" value="MMCE"/>
    <property type="match status" value="1"/>
</dbReference>
<dbReference type="KEGG" id="cmic:caldi_18690"/>
<dbReference type="PANTHER" id="PTHR43048:SF3">
    <property type="entry name" value="METHYLMALONYL-COA EPIMERASE, MITOCHONDRIAL"/>
    <property type="match status" value="1"/>
</dbReference>
<dbReference type="PANTHER" id="PTHR43048">
    <property type="entry name" value="METHYLMALONYL-COA EPIMERASE"/>
    <property type="match status" value="1"/>
</dbReference>
<evidence type="ECO:0000313" key="5">
    <source>
        <dbReference type="Proteomes" id="UP001163687"/>
    </source>
</evidence>
<sequence>MIEKVDHLGIAVRDLEAAIRVWRDALGLHLERIEEVPTEKVRTAFFAAGETHIELLQSTDPAGPVARSIEKRGEGIHHVAFAVDDIEEAMARGRAAGLEFLSDEPRPGAGGTRVVFAHPRSAYGVLVELVEKPREDRR</sequence>
<dbReference type="InterPro" id="IPR037523">
    <property type="entry name" value="VOC_core"/>
</dbReference>
<name>A0AA35CK39_9FIRM</name>
<dbReference type="InterPro" id="IPR051785">
    <property type="entry name" value="MMCE/EMCE_epimerase"/>
</dbReference>
<evidence type="ECO:0000259" key="3">
    <source>
        <dbReference type="PROSITE" id="PS51819"/>
    </source>
</evidence>
<proteinExistence type="inferred from homology"/>
<dbReference type="InterPro" id="IPR017515">
    <property type="entry name" value="MeMalonyl-CoA_epimerase"/>
</dbReference>
<dbReference type="EMBL" id="AP025628">
    <property type="protein sequence ID" value="BDG60779.1"/>
    <property type="molecule type" value="Genomic_DNA"/>
</dbReference>
<dbReference type="GO" id="GO:0046872">
    <property type="term" value="F:metal ion binding"/>
    <property type="evidence" value="ECO:0007669"/>
    <property type="project" value="UniProtKB-KW"/>
</dbReference>
<evidence type="ECO:0000313" key="4">
    <source>
        <dbReference type="EMBL" id="BDG60779.1"/>
    </source>
</evidence>
<dbReference type="SUPFAM" id="SSF54593">
    <property type="entry name" value="Glyoxalase/Bleomycin resistance protein/Dihydroxybiphenyl dioxygenase"/>
    <property type="match status" value="1"/>
</dbReference>
<accession>A0AA35CK39</accession>
<dbReference type="GO" id="GO:0046491">
    <property type="term" value="P:L-methylmalonyl-CoA metabolic process"/>
    <property type="evidence" value="ECO:0007669"/>
    <property type="project" value="TreeGrafter"/>
</dbReference>
<dbReference type="AlphaFoldDB" id="A0AA35CK39"/>
<keyword evidence="5" id="KW-1185">Reference proteome</keyword>
<dbReference type="RefSeq" id="WP_264841475.1">
    <property type="nucleotide sequence ID" value="NZ_AP025628.1"/>
</dbReference>
<dbReference type="Pfam" id="PF13669">
    <property type="entry name" value="Glyoxalase_4"/>
    <property type="match status" value="1"/>
</dbReference>
<dbReference type="GO" id="GO:0004493">
    <property type="term" value="F:methylmalonyl-CoA epimerase activity"/>
    <property type="evidence" value="ECO:0007669"/>
    <property type="project" value="TreeGrafter"/>
</dbReference>
<keyword evidence="2" id="KW-0479">Metal-binding</keyword>
<organism evidence="4 5">
    <name type="scientific">Caldinitratiruptor microaerophilus</name>
    <dbReference type="NCBI Taxonomy" id="671077"/>
    <lineage>
        <taxon>Bacteria</taxon>
        <taxon>Bacillati</taxon>
        <taxon>Bacillota</taxon>
        <taxon>Clostridia</taxon>
        <taxon>Eubacteriales</taxon>
        <taxon>Symbiobacteriaceae</taxon>
        <taxon>Caldinitratiruptor</taxon>
    </lineage>
</organism>
<evidence type="ECO:0000256" key="2">
    <source>
        <dbReference type="ARBA" id="ARBA00022723"/>
    </source>
</evidence>
<dbReference type="Gene3D" id="3.10.180.10">
    <property type="entry name" value="2,3-Dihydroxybiphenyl 1,2-Dioxygenase, domain 1"/>
    <property type="match status" value="1"/>
</dbReference>
<dbReference type="InterPro" id="IPR029068">
    <property type="entry name" value="Glyas_Bleomycin-R_OHBP_Dase"/>
</dbReference>